<dbReference type="EMBL" id="JBHTIR010001211">
    <property type="protein sequence ID" value="MFD0852275.1"/>
    <property type="molecule type" value="Genomic_DNA"/>
</dbReference>
<dbReference type="Pfam" id="PF13561">
    <property type="entry name" value="adh_short_C2"/>
    <property type="match status" value="1"/>
</dbReference>
<name>A0ABW3CCX8_9ACTN</name>
<protein>
    <submittedName>
        <fullName evidence="1">SDR family oxidoreductase</fullName>
    </submittedName>
</protein>
<reference evidence="2" key="1">
    <citation type="journal article" date="2019" name="Int. J. Syst. Evol. Microbiol.">
        <title>The Global Catalogue of Microorganisms (GCM) 10K type strain sequencing project: providing services to taxonomists for standard genome sequencing and annotation.</title>
        <authorList>
            <consortium name="The Broad Institute Genomics Platform"/>
            <consortium name="The Broad Institute Genome Sequencing Center for Infectious Disease"/>
            <person name="Wu L."/>
            <person name="Ma J."/>
        </authorList>
    </citation>
    <scope>NUCLEOTIDE SEQUENCE [LARGE SCALE GENOMIC DNA]</scope>
    <source>
        <strain evidence="2">JCM 31696</strain>
    </source>
</reference>
<evidence type="ECO:0000313" key="2">
    <source>
        <dbReference type="Proteomes" id="UP001597083"/>
    </source>
</evidence>
<sequence length="61" mass="6481">ARAAAEGVPYEEIRARDVSAMALRRIPTEEDVARAVLYLASDASRSTTGATIDVNGGQLFT</sequence>
<keyword evidence="2" id="KW-1185">Reference proteome</keyword>
<organism evidence="1 2">
    <name type="scientific">Actinomadura adrarensis</name>
    <dbReference type="NCBI Taxonomy" id="1819600"/>
    <lineage>
        <taxon>Bacteria</taxon>
        <taxon>Bacillati</taxon>
        <taxon>Actinomycetota</taxon>
        <taxon>Actinomycetes</taxon>
        <taxon>Streptosporangiales</taxon>
        <taxon>Thermomonosporaceae</taxon>
        <taxon>Actinomadura</taxon>
    </lineage>
</organism>
<dbReference type="Gene3D" id="3.40.50.720">
    <property type="entry name" value="NAD(P)-binding Rossmann-like Domain"/>
    <property type="match status" value="1"/>
</dbReference>
<dbReference type="InterPro" id="IPR036291">
    <property type="entry name" value="NAD(P)-bd_dom_sf"/>
</dbReference>
<accession>A0ABW3CCX8</accession>
<comment type="caution">
    <text evidence="1">The sequence shown here is derived from an EMBL/GenBank/DDBJ whole genome shotgun (WGS) entry which is preliminary data.</text>
</comment>
<evidence type="ECO:0000313" key="1">
    <source>
        <dbReference type="EMBL" id="MFD0852275.1"/>
    </source>
</evidence>
<dbReference type="InterPro" id="IPR002347">
    <property type="entry name" value="SDR_fam"/>
</dbReference>
<dbReference type="Proteomes" id="UP001597083">
    <property type="component" value="Unassembled WGS sequence"/>
</dbReference>
<gene>
    <name evidence="1" type="ORF">ACFQ07_08580</name>
</gene>
<dbReference type="SUPFAM" id="SSF51735">
    <property type="entry name" value="NAD(P)-binding Rossmann-fold domains"/>
    <property type="match status" value="1"/>
</dbReference>
<proteinExistence type="predicted"/>
<feature type="non-terminal residue" evidence="1">
    <location>
        <position position="1"/>
    </location>
</feature>